<dbReference type="STRING" id="472759.Nhal_2473"/>
<dbReference type="KEGG" id="nhl:Nhal_2473"/>
<gene>
    <name evidence="5" type="ordered locus">Nhal_2473</name>
</gene>
<keyword evidence="3" id="KW-0479">Metal-binding</keyword>
<proteinExistence type="predicted"/>
<name>D5BVX9_NITHN</name>
<sequence length="179" mass="20236">MTEKPFLTDIKTLRERARQHIEQGAITASYGADRKTVLKLLNEALATEIVCVLRYKRHYYMAAGLNAQGAATEFLEHANEEQMHAAQIAQRIVQLHGEPNFSPEGLLSRSHSEYIEGESLLEMIKEDLVAERIAIDSYREMVAYLGDGDSTTRRMLEEILAVEEQHADDLVSLLEEFTG</sequence>
<evidence type="ECO:0000256" key="1">
    <source>
        <dbReference type="ARBA" id="ARBA00022434"/>
    </source>
</evidence>
<feature type="binding site" evidence="3">
    <location>
        <position position="84"/>
    </location>
    <ligand>
        <name>Fe cation</name>
        <dbReference type="ChEBI" id="CHEBI:24875"/>
    </ligand>
</feature>
<dbReference type="PANTHER" id="PTHR30295">
    <property type="entry name" value="BACTERIOFERRITIN"/>
    <property type="match status" value="1"/>
</dbReference>
<evidence type="ECO:0000313" key="6">
    <source>
        <dbReference type="Proteomes" id="UP000001844"/>
    </source>
</evidence>
<dbReference type="GO" id="GO:0006879">
    <property type="term" value="P:intracellular iron ion homeostasis"/>
    <property type="evidence" value="ECO:0007669"/>
    <property type="project" value="UniProtKB-KW"/>
</dbReference>
<dbReference type="OrthoDB" id="4271929at2"/>
<feature type="binding site" evidence="3">
    <location>
        <position position="131"/>
    </location>
    <ligand>
        <name>Fe cation</name>
        <dbReference type="ChEBI" id="CHEBI:24875"/>
    </ligand>
</feature>
<protein>
    <submittedName>
        <fullName evidence="5">Ferritin Dps family protein</fullName>
    </submittedName>
</protein>
<dbReference type="GO" id="GO:0004322">
    <property type="term" value="F:ferroxidase activity"/>
    <property type="evidence" value="ECO:0007669"/>
    <property type="project" value="TreeGrafter"/>
</dbReference>
<keyword evidence="6" id="KW-1185">Reference proteome</keyword>
<dbReference type="Pfam" id="PF00210">
    <property type="entry name" value="Ferritin"/>
    <property type="match status" value="1"/>
</dbReference>
<dbReference type="CDD" id="cd00657">
    <property type="entry name" value="Ferritin_like"/>
    <property type="match status" value="1"/>
</dbReference>
<dbReference type="AlphaFoldDB" id="D5BVX9"/>
<keyword evidence="1" id="KW-0409">Iron storage</keyword>
<dbReference type="eggNOG" id="COG2193">
    <property type="taxonomic scope" value="Bacteria"/>
</dbReference>
<dbReference type="InterPro" id="IPR014490">
    <property type="entry name" value="Dps-like"/>
</dbReference>
<evidence type="ECO:0000256" key="3">
    <source>
        <dbReference type="PIRSR" id="PIRSR018063-50"/>
    </source>
</evidence>
<feature type="domain" description="Ferritin-like diiron" evidence="4">
    <location>
        <begin position="31"/>
        <end position="179"/>
    </location>
</feature>
<evidence type="ECO:0000313" key="5">
    <source>
        <dbReference type="EMBL" id="ADE15558.1"/>
    </source>
</evidence>
<dbReference type="HOGENOM" id="CLU_104506_4_1_6"/>
<dbReference type="SUPFAM" id="SSF47240">
    <property type="entry name" value="Ferritin-like"/>
    <property type="match status" value="1"/>
</dbReference>
<dbReference type="Proteomes" id="UP000001844">
    <property type="component" value="Chromosome"/>
</dbReference>
<dbReference type="GO" id="GO:0005829">
    <property type="term" value="C:cytosol"/>
    <property type="evidence" value="ECO:0007669"/>
    <property type="project" value="TreeGrafter"/>
</dbReference>
<organism evidence="5 6">
    <name type="scientific">Nitrosococcus halophilus (strain Nc4)</name>
    <dbReference type="NCBI Taxonomy" id="472759"/>
    <lineage>
        <taxon>Bacteria</taxon>
        <taxon>Pseudomonadati</taxon>
        <taxon>Pseudomonadota</taxon>
        <taxon>Gammaproteobacteria</taxon>
        <taxon>Chromatiales</taxon>
        <taxon>Chromatiaceae</taxon>
        <taxon>Nitrosococcus</taxon>
    </lineage>
</organism>
<accession>D5BVX9</accession>
<dbReference type="InterPro" id="IPR008331">
    <property type="entry name" value="Ferritin_DPS_dom"/>
</dbReference>
<dbReference type="RefSeq" id="WP_013033418.1">
    <property type="nucleotide sequence ID" value="NC_013960.1"/>
</dbReference>
<dbReference type="PANTHER" id="PTHR30295:SF1">
    <property type="entry name" value="DNA PROTECTION DURING STARVATION PROTEIN"/>
    <property type="match status" value="1"/>
</dbReference>
<dbReference type="Gene3D" id="1.20.1260.10">
    <property type="match status" value="1"/>
</dbReference>
<feature type="binding site" evidence="3">
    <location>
        <position position="166"/>
    </location>
    <ligand>
        <name>Fe cation</name>
        <dbReference type="ChEBI" id="CHEBI:24875"/>
    </ligand>
</feature>
<dbReference type="EMBL" id="CP001798">
    <property type="protein sequence ID" value="ADE15558.1"/>
    <property type="molecule type" value="Genomic_DNA"/>
</dbReference>
<dbReference type="InterPro" id="IPR009040">
    <property type="entry name" value="Ferritin-like_diiron"/>
</dbReference>
<keyword evidence="2 3" id="KW-0408">Iron</keyword>
<dbReference type="GO" id="GO:0008199">
    <property type="term" value="F:ferric iron binding"/>
    <property type="evidence" value="ECO:0007669"/>
    <property type="project" value="InterPro"/>
</dbReference>
<feature type="binding site" evidence="3">
    <location>
        <position position="163"/>
    </location>
    <ligand>
        <name>Fe cation</name>
        <dbReference type="ChEBI" id="CHEBI:24875"/>
    </ligand>
</feature>
<feature type="binding site" evidence="3">
    <location>
        <position position="48"/>
    </location>
    <ligand>
        <name>Fe cation</name>
        <dbReference type="ChEBI" id="CHEBI:24875"/>
    </ligand>
</feature>
<evidence type="ECO:0000256" key="2">
    <source>
        <dbReference type="ARBA" id="ARBA00023004"/>
    </source>
</evidence>
<reference evidence="6" key="1">
    <citation type="submission" date="2010-04" db="EMBL/GenBank/DDBJ databases">
        <title>Complete genome sequence of Nitrosococcus halophilus Nc4, a salt-adapted, aerobic obligate ammonia-oxidizing sulfur purple bacterium.</title>
        <authorList>
            <consortium name="US DOE Joint Genome Institute"/>
            <person name="Campbell M.A."/>
            <person name="Malfatti S.A."/>
            <person name="Chain P.S.G."/>
            <person name="Heidelberg J.F."/>
            <person name="Ward B.B."/>
            <person name="Klotz M.G."/>
        </authorList>
    </citation>
    <scope>NUCLEOTIDE SEQUENCE [LARGE SCALE GENOMIC DNA]</scope>
    <source>
        <strain evidence="6">Nc4</strain>
    </source>
</reference>
<dbReference type="InterPro" id="IPR009078">
    <property type="entry name" value="Ferritin-like_SF"/>
</dbReference>
<dbReference type="InterPro" id="IPR012347">
    <property type="entry name" value="Ferritin-like"/>
</dbReference>
<evidence type="ECO:0000259" key="4">
    <source>
        <dbReference type="PROSITE" id="PS50905"/>
    </source>
</evidence>
<dbReference type="PIRSF" id="PIRSF018063">
    <property type="entry name" value="Ferrtn_UCP018063"/>
    <property type="match status" value="1"/>
</dbReference>
<dbReference type="GO" id="GO:0020037">
    <property type="term" value="F:heme binding"/>
    <property type="evidence" value="ECO:0007669"/>
    <property type="project" value="TreeGrafter"/>
</dbReference>
<dbReference type="PROSITE" id="PS50905">
    <property type="entry name" value="FERRITIN_LIKE"/>
    <property type="match status" value="1"/>
</dbReference>